<dbReference type="AlphaFoldDB" id="A0A423NCK1"/>
<dbReference type="Proteomes" id="UP000284207">
    <property type="component" value="Unassembled WGS sequence"/>
</dbReference>
<accession>A0A423NCK1</accession>
<dbReference type="EMBL" id="MOCA01000012">
    <property type="protein sequence ID" value="RON95956.1"/>
    <property type="molecule type" value="Genomic_DNA"/>
</dbReference>
<gene>
    <name evidence="1" type="ORF">BK674_26085</name>
</gene>
<evidence type="ECO:0000313" key="2">
    <source>
        <dbReference type="Proteomes" id="UP000284207"/>
    </source>
</evidence>
<proteinExistence type="predicted"/>
<evidence type="ECO:0000313" key="1">
    <source>
        <dbReference type="EMBL" id="RON95956.1"/>
    </source>
</evidence>
<comment type="caution">
    <text evidence="1">The sequence shown here is derived from an EMBL/GenBank/DDBJ whole genome shotgun (WGS) entry which is preliminary data.</text>
</comment>
<sequence length="982" mass="108103">MSDPSPDALKPIYFPALTTLDPKDGYDGGIPIRAVENGLQVVIPAWIEMKLQQRVDFFWNNKDDEVWSKTLEHESELNRDVTFTLPKGFVVDGDVIDVFYRISGKNHPVEESTPRLKLLVKLTRPGEYDDNAEEDGHSDLNFSLDRYEIDDRFTDKDVVTMSIVRYRNLTKFDRIHARWGSQKKVHLVTEEQALDPLKKPIDITFDYDLIQAAGDGPAVAVAYQVVDRCGNYPDERAPWSAVQSVLVDMNGDRLKPPLVLVKGQPTTRVDLDELGDDDVKVHVSTPDADFNVGDGVLLTWIGTPAQGPQIIVGPLSMPVQFVDFHLEFSIPNAAVRAIAKGSASVGFVRRRDNEADRPSRNASVNVVGDISQLRAPTVNEAPGGTLPVDTQWATVTIPWYAGRNRNDDLNLIWEAKAPGGDTVYYEDPRPVGSVPENDPVERSVDNANIQRFKGLSVKVYYVITNSETALLSVRESLPFIMQVGVPMPTFDRPEVEEADENDVLNPDEVPPTGATMVLTHTETLDKDRFNFNWKGSASGGSFSDYIDLIPATAGKPVRVTVPKQYVTANRDGTVTADYSVQRAGETLGYSRELVLRIGVALDLKEPSIKEADHNTLDPFAARDTLTAVIAAYSNMIGTQVTVTWSGVPGEGSVTTDPIDITEQADKEIPLPNSVVAFNLGKDVEVIYTVIRNGASQDSVGLSLAVLAIADGDKNLPTPAIDGAVGDELDVTRLEEGAQLRIEKWMLQAPNQCIWLRYDGTDKNGNAVEKVFWKGEAHQQTEGLVTAAQIAWFRELKDRLPLKITFKVNYNKVANADTAVDFPLRTYTIKNTNSTFIYEDFESAKLQELANFVSLSLPSGLIITPHAGSTNELAKIGLTDPQSGSGSRSYFSPTSASTTIQWHGNASSVSFLHRFHREVNFSIRYADGGSDSFKVGPDNSPSSFEHTAPPEKSIIRIYISSGGTYNPGLPMHCIDNIKIHIQG</sequence>
<name>A0A423NCK1_9PSED</name>
<reference evidence="1 2" key="1">
    <citation type="submission" date="2016-10" db="EMBL/GenBank/DDBJ databases">
        <title>Comparative genome analysis of multiple Pseudomonas spp. focuses on biocontrol and plant growth promoting traits.</title>
        <authorList>
            <person name="Tao X.-Y."/>
            <person name="Taylor C.G."/>
        </authorList>
    </citation>
    <scope>NUCLEOTIDE SEQUENCE [LARGE SCALE GENOMIC DNA]</scope>
    <source>
        <strain evidence="1 2">36B3</strain>
    </source>
</reference>
<organism evidence="1 2">
    <name type="scientific">Pseudomonas moraviensis</name>
    <dbReference type="NCBI Taxonomy" id="321662"/>
    <lineage>
        <taxon>Bacteria</taxon>
        <taxon>Pseudomonadati</taxon>
        <taxon>Pseudomonadota</taxon>
        <taxon>Gammaproteobacteria</taxon>
        <taxon>Pseudomonadales</taxon>
        <taxon>Pseudomonadaceae</taxon>
        <taxon>Pseudomonas</taxon>
    </lineage>
</organism>
<protein>
    <submittedName>
        <fullName evidence="1">Uncharacterized protein</fullName>
    </submittedName>
</protein>
<dbReference type="RefSeq" id="WP_123420216.1">
    <property type="nucleotide sequence ID" value="NZ_MOCA01000012.1"/>
</dbReference>